<feature type="domain" description="PPIase FKBP-type" evidence="5">
    <location>
        <begin position="141"/>
        <end position="242"/>
    </location>
</feature>
<dbReference type="EMBL" id="ATDL01000016">
    <property type="protein sequence ID" value="ERJ58578.1"/>
    <property type="molecule type" value="Genomic_DNA"/>
</dbReference>
<evidence type="ECO:0000256" key="4">
    <source>
        <dbReference type="PROSITE-ProRule" id="PRU00277"/>
    </source>
</evidence>
<keyword evidence="3 4" id="KW-0697">Rotamase</keyword>
<evidence type="ECO:0000313" key="7">
    <source>
        <dbReference type="Proteomes" id="UP000016584"/>
    </source>
</evidence>
<organism evidence="6 7">
    <name type="scientific">Sphingobacterium paucimobilis HER1398</name>
    <dbReference type="NCBI Taxonomy" id="1346330"/>
    <lineage>
        <taxon>Bacteria</taxon>
        <taxon>Pseudomonadati</taxon>
        <taxon>Bacteroidota</taxon>
        <taxon>Sphingobacteriia</taxon>
        <taxon>Sphingobacteriales</taxon>
        <taxon>Sphingobacteriaceae</taxon>
        <taxon>Sphingobacterium</taxon>
    </lineage>
</organism>
<dbReference type="PATRIC" id="fig|1346330.5.peg.3132"/>
<dbReference type="eggNOG" id="COG0545">
    <property type="taxonomic scope" value="Bacteria"/>
</dbReference>
<dbReference type="GO" id="GO:0003755">
    <property type="term" value="F:peptidyl-prolyl cis-trans isomerase activity"/>
    <property type="evidence" value="ECO:0007669"/>
    <property type="project" value="UniProtKB-KW"/>
</dbReference>
<keyword evidence="7" id="KW-1185">Reference proteome</keyword>
<evidence type="ECO:0000256" key="2">
    <source>
        <dbReference type="ARBA" id="ARBA00013194"/>
    </source>
</evidence>
<keyword evidence="4" id="KW-0413">Isomerase</keyword>
<evidence type="ECO:0000256" key="1">
    <source>
        <dbReference type="ARBA" id="ARBA00000971"/>
    </source>
</evidence>
<proteinExistence type="predicted"/>
<dbReference type="AlphaFoldDB" id="U2J7H1"/>
<dbReference type="STRING" id="1346330.M472_07350"/>
<evidence type="ECO:0000259" key="5">
    <source>
        <dbReference type="PROSITE" id="PS50059"/>
    </source>
</evidence>
<dbReference type="InterPro" id="IPR001179">
    <property type="entry name" value="PPIase_FKBP_dom"/>
</dbReference>
<reference evidence="6 7" key="1">
    <citation type="journal article" date="2013" name="Genome Announc.">
        <title>The Draft Genome Sequence of Sphingomonas paucimobilis Strain HER1398 (Proteobacteria), Host to the Giant PAU Phage, Indicates That It Is a Member of the Genus Sphingobacterium (Bacteroidetes).</title>
        <authorList>
            <person name="White R.A.III."/>
            <person name="Suttle C.A."/>
        </authorList>
    </citation>
    <scope>NUCLEOTIDE SEQUENCE [LARGE SCALE GENOMIC DNA]</scope>
    <source>
        <strain evidence="6 7">HER1398</strain>
    </source>
</reference>
<protein>
    <recommendedName>
        <fullName evidence="2 4">peptidylprolyl isomerase</fullName>
        <ecNumber evidence="2 4">5.2.1.8</ecNumber>
    </recommendedName>
</protein>
<accession>U2J7H1</accession>
<name>U2J7H1_9SPHI</name>
<dbReference type="PROSITE" id="PS50059">
    <property type="entry name" value="FKBP_PPIASE"/>
    <property type="match status" value="1"/>
</dbReference>
<dbReference type="Gene3D" id="3.10.50.40">
    <property type="match status" value="1"/>
</dbReference>
<dbReference type="SUPFAM" id="SSF54534">
    <property type="entry name" value="FKBP-like"/>
    <property type="match status" value="1"/>
</dbReference>
<sequence>MKPSFMKDSLPFKNNLYSMKNLFKTVLFAALGAIVFVSCNKKDDYDYEGEALKVDRYIDSLLRAEKIKIDEYMSENSDVTWIADTLTYPFYFLDKKTPRGIHYAILNEATDDSYEYKFNSSNNPIAPEWKLKYNVHLLTGGDAVQSDLEGGKYNMSNPNTPNPFTEAWIISLFPSQNKVNGNIIPYKGLTEKGQKKGSKIRVIVPSLYAYGSLAKKADGKVFLKDIPANSPLVYEFDIMEIQ</sequence>
<gene>
    <name evidence="6" type="ORF">M472_07350</name>
</gene>
<evidence type="ECO:0000256" key="3">
    <source>
        <dbReference type="ARBA" id="ARBA00023110"/>
    </source>
</evidence>
<dbReference type="Proteomes" id="UP000016584">
    <property type="component" value="Unassembled WGS sequence"/>
</dbReference>
<comment type="catalytic activity">
    <reaction evidence="1 4">
        <text>[protein]-peptidylproline (omega=180) = [protein]-peptidylproline (omega=0)</text>
        <dbReference type="Rhea" id="RHEA:16237"/>
        <dbReference type="Rhea" id="RHEA-COMP:10747"/>
        <dbReference type="Rhea" id="RHEA-COMP:10748"/>
        <dbReference type="ChEBI" id="CHEBI:83833"/>
        <dbReference type="ChEBI" id="CHEBI:83834"/>
        <dbReference type="EC" id="5.2.1.8"/>
    </reaction>
</comment>
<dbReference type="EC" id="5.2.1.8" evidence="2 4"/>
<comment type="caution">
    <text evidence="6">The sequence shown here is derived from an EMBL/GenBank/DDBJ whole genome shotgun (WGS) entry which is preliminary data.</text>
</comment>
<evidence type="ECO:0000313" key="6">
    <source>
        <dbReference type="EMBL" id="ERJ58578.1"/>
    </source>
</evidence>
<dbReference type="InterPro" id="IPR046357">
    <property type="entry name" value="PPIase_dom_sf"/>
</dbReference>